<protein>
    <submittedName>
        <fullName evidence="1">RNA-binding protein</fullName>
    </submittedName>
</protein>
<dbReference type="Pfam" id="PF02598">
    <property type="entry name" value="Methyltrn_RNA_3"/>
    <property type="match status" value="1"/>
</dbReference>
<proteinExistence type="predicted"/>
<organism evidence="1 2">
    <name type="scientific">Methanothermobacter tenebrarum</name>
    <dbReference type="NCBI Taxonomy" id="680118"/>
    <lineage>
        <taxon>Archaea</taxon>
        <taxon>Methanobacteriati</taxon>
        <taxon>Methanobacteriota</taxon>
        <taxon>Methanomada group</taxon>
        <taxon>Methanobacteria</taxon>
        <taxon>Methanobacteriales</taxon>
        <taxon>Methanobacteriaceae</taxon>
        <taxon>Methanothermobacter</taxon>
    </lineage>
</organism>
<gene>
    <name evidence="1" type="ORF">DPC56_00830</name>
</gene>
<dbReference type="Gene3D" id="3.40.1280.10">
    <property type="match status" value="1"/>
</dbReference>
<dbReference type="InterPro" id="IPR029028">
    <property type="entry name" value="Alpha/beta_knot_MTases"/>
</dbReference>
<comment type="caution">
    <text evidence="1">The sequence shown here is derived from an EMBL/GenBank/DDBJ whole genome shotgun (WGS) entry which is preliminary data.</text>
</comment>
<dbReference type="PANTHER" id="PTHR12150:SF13">
    <property type="entry name" value="METHYLTRANSFERASE C9ORF114-RELATED"/>
    <property type="match status" value="1"/>
</dbReference>
<dbReference type="SUPFAM" id="SSF75217">
    <property type="entry name" value="alpha/beta knot"/>
    <property type="match status" value="1"/>
</dbReference>
<dbReference type="RefSeq" id="WP_112093165.1">
    <property type="nucleotide sequence ID" value="NZ_QLOE01000001.1"/>
</dbReference>
<dbReference type="InterPro" id="IPR003750">
    <property type="entry name" value="Put_MeTrfase-C9orf114-like"/>
</dbReference>
<name>A0A328PJ00_9EURY</name>
<evidence type="ECO:0000313" key="1">
    <source>
        <dbReference type="EMBL" id="RAO79855.1"/>
    </source>
</evidence>
<dbReference type="AlphaFoldDB" id="A0A328PJ00"/>
<dbReference type="InterPro" id="IPR012340">
    <property type="entry name" value="NA-bd_OB-fold"/>
</dbReference>
<dbReference type="OrthoDB" id="4144at2157"/>
<dbReference type="SUPFAM" id="SSF50249">
    <property type="entry name" value="Nucleic acid-binding proteins"/>
    <property type="match status" value="1"/>
</dbReference>
<sequence>MYKRCLSIFIPDTLTEETRDPKIKTYKVGIIGRAAAIFRVDEIIIYRDEGKGEAKFIKDILAYMDTPQYLRRKVFPLTPNLKHVGVLPPLRTPHHPIGKPQVGEYRQGLTIKRTRRGTIVDIGADRPALTREKLTVNKILTFKVIKYGKNIIVEPEEPEDVYWGYKVKDTGKSLEEALKSERKDVVIATSKYGAPLTSILDEVKSRLEKAHEVAILFGGPYKGLPKTIKADFTLNTIPDQGTETVRTEEAVLATLSIFNIIGKIQSEEV</sequence>
<keyword evidence="2" id="KW-1185">Reference proteome</keyword>
<reference evidence="1 2" key="1">
    <citation type="submission" date="2018-06" db="EMBL/GenBank/DDBJ databases">
        <title>Draft genome sequence of hyperthermophilic methanogen Methanothermobacter tenebrarum sp. MCM-B 1447.</title>
        <authorList>
            <person name="Pore S.D."/>
            <person name="Dagar S."/>
            <person name="Dhakephalkar P.K."/>
        </authorList>
    </citation>
    <scope>NUCLEOTIDE SEQUENCE [LARGE SCALE GENOMIC DNA]</scope>
    <source>
        <strain evidence="1 2">MCM B 1447</strain>
    </source>
</reference>
<dbReference type="EMBL" id="QLOE01000001">
    <property type="protein sequence ID" value="RAO79855.1"/>
    <property type="molecule type" value="Genomic_DNA"/>
</dbReference>
<accession>A0A328PJ00</accession>
<dbReference type="CDD" id="cd18086">
    <property type="entry name" value="HsC9orf114-like"/>
    <property type="match status" value="1"/>
</dbReference>
<evidence type="ECO:0000313" key="2">
    <source>
        <dbReference type="Proteomes" id="UP000249782"/>
    </source>
</evidence>
<dbReference type="Proteomes" id="UP000249782">
    <property type="component" value="Unassembled WGS sequence"/>
</dbReference>
<dbReference type="Gene3D" id="2.40.50.140">
    <property type="entry name" value="Nucleic acid-binding proteins"/>
    <property type="match status" value="1"/>
</dbReference>
<dbReference type="InterPro" id="IPR029026">
    <property type="entry name" value="tRNA_m1G_MTases_N"/>
</dbReference>
<dbReference type="PANTHER" id="PTHR12150">
    <property type="entry name" value="CLASS IV SAM-BINDING METHYLTRANSFERASE-RELATED"/>
    <property type="match status" value="1"/>
</dbReference>